<reference evidence="2" key="1">
    <citation type="submission" date="2023-06" db="EMBL/GenBank/DDBJ databases">
        <title>Genome-scale phylogeny and comparative genomics of the fungal order Sordariales.</title>
        <authorList>
            <consortium name="Lawrence Berkeley National Laboratory"/>
            <person name="Hensen N."/>
            <person name="Bonometti L."/>
            <person name="Westerberg I."/>
            <person name="Brannstrom I.O."/>
            <person name="Guillou S."/>
            <person name="Cros-Aarteil S."/>
            <person name="Calhoun S."/>
            <person name="Haridas S."/>
            <person name="Kuo A."/>
            <person name="Mondo S."/>
            <person name="Pangilinan J."/>
            <person name="Riley R."/>
            <person name="LaButti K."/>
            <person name="Andreopoulos B."/>
            <person name="Lipzen A."/>
            <person name="Chen C."/>
            <person name="Yanf M."/>
            <person name="Daum C."/>
            <person name="Ng V."/>
            <person name="Clum A."/>
            <person name="Steindorff A."/>
            <person name="Ohm R."/>
            <person name="Martin F."/>
            <person name="Silar P."/>
            <person name="Natvig D."/>
            <person name="Lalanne C."/>
            <person name="Gautier V."/>
            <person name="Ament-velasquez S.L."/>
            <person name="Kruys A."/>
            <person name="Hutchinson M.I."/>
            <person name="Powell A.J."/>
            <person name="Barry K."/>
            <person name="Miller A.N."/>
            <person name="Grigoriev I.V."/>
            <person name="Debuchy R."/>
            <person name="Gladieux P."/>
            <person name="Thoren M.H."/>
            <person name="Johannesson H."/>
        </authorList>
    </citation>
    <scope>NUCLEOTIDE SEQUENCE</scope>
    <source>
        <strain evidence="2">SMH3187-1</strain>
    </source>
</reference>
<protein>
    <submittedName>
        <fullName evidence="2">Uncharacterized protein</fullName>
    </submittedName>
</protein>
<comment type="caution">
    <text evidence="2">The sequence shown here is derived from an EMBL/GenBank/DDBJ whole genome shotgun (WGS) entry which is preliminary data.</text>
</comment>
<evidence type="ECO:0000313" key="3">
    <source>
        <dbReference type="Proteomes" id="UP001172155"/>
    </source>
</evidence>
<feature type="compositionally biased region" description="Polar residues" evidence="1">
    <location>
        <begin position="197"/>
        <end position="211"/>
    </location>
</feature>
<dbReference type="EMBL" id="JAUKUD010000002">
    <property type="protein sequence ID" value="KAK0751691.1"/>
    <property type="molecule type" value="Genomic_DNA"/>
</dbReference>
<feature type="compositionally biased region" description="Polar residues" evidence="1">
    <location>
        <begin position="42"/>
        <end position="53"/>
    </location>
</feature>
<evidence type="ECO:0000313" key="2">
    <source>
        <dbReference type="EMBL" id="KAK0751691.1"/>
    </source>
</evidence>
<feature type="region of interest" description="Disordered" evidence="1">
    <location>
        <begin position="150"/>
        <end position="252"/>
    </location>
</feature>
<evidence type="ECO:0000256" key="1">
    <source>
        <dbReference type="SAM" id="MobiDB-lite"/>
    </source>
</evidence>
<dbReference type="AlphaFoldDB" id="A0AA40F5Z5"/>
<name>A0AA40F5Z5_9PEZI</name>
<proteinExistence type="predicted"/>
<organism evidence="2 3">
    <name type="scientific">Schizothecium vesticola</name>
    <dbReference type="NCBI Taxonomy" id="314040"/>
    <lineage>
        <taxon>Eukaryota</taxon>
        <taxon>Fungi</taxon>
        <taxon>Dikarya</taxon>
        <taxon>Ascomycota</taxon>
        <taxon>Pezizomycotina</taxon>
        <taxon>Sordariomycetes</taxon>
        <taxon>Sordariomycetidae</taxon>
        <taxon>Sordariales</taxon>
        <taxon>Schizotheciaceae</taxon>
        <taxon>Schizothecium</taxon>
    </lineage>
</organism>
<feature type="region of interest" description="Disordered" evidence="1">
    <location>
        <begin position="1"/>
        <end position="56"/>
    </location>
</feature>
<accession>A0AA40F5Z5</accession>
<keyword evidence="3" id="KW-1185">Reference proteome</keyword>
<gene>
    <name evidence="2" type="ORF">B0T18DRAFT_403179</name>
</gene>
<sequence length="252" mass="27550">MPIRNPFARRHAAEPETSRPGSAAGSVIGTHPGFERVDTVGSKASSALSIRSNRSQDAEAYKMSVVNDSGIYLPPSPLEKEATWPKRYLSRPSTDSKVESGDIEHFSISRESFDSYRRSFDICAKSPIVSVDAPTRGSLDSARLPRFQRTPLGGRRFGQEFPTPDESFEEVGLDEEDEEPTQPASKKHGFFSKFGADSSTDGSLMGSQSLSRFLPGRKRAQSGQGAELGAVIRPMTDMSATETSLREQEVRS</sequence>
<dbReference type="Proteomes" id="UP001172155">
    <property type="component" value="Unassembled WGS sequence"/>
</dbReference>
<feature type="compositionally biased region" description="Acidic residues" evidence="1">
    <location>
        <begin position="166"/>
        <end position="180"/>
    </location>
</feature>